<comment type="function">
    <text evidence="16">DNA polymerase that functions in several pathways of DNA repair. Involved in base excision repair (BER) responsible for repair of lesions that give rise to abasic (AP) sites in DNA. Also contributes to DNA double-strand break repair by non-homologous end joining and homologous recombination. Has both template-dependent and template-independent (terminal transferase) DNA polymerase activities. Has also a 5'-deoxyribose-5-phosphate lyase (dRP lyase) activity.</text>
</comment>
<dbReference type="Pfam" id="PF14792">
    <property type="entry name" value="DNA_pol_B_palm"/>
    <property type="match status" value="1"/>
</dbReference>
<dbReference type="STRING" id="930990.A0A067MHZ1"/>
<dbReference type="OrthoDB" id="205514at2759"/>
<keyword evidence="6" id="KW-0235">DNA replication</keyword>
<evidence type="ECO:0000259" key="17">
    <source>
        <dbReference type="SMART" id="SM00483"/>
    </source>
</evidence>
<dbReference type="SUPFAM" id="SSF47802">
    <property type="entry name" value="DNA polymerase beta, N-terminal domain-like"/>
    <property type="match status" value="1"/>
</dbReference>
<keyword evidence="4 16" id="KW-0808">Transferase</keyword>
<comment type="similarity">
    <text evidence="2 16">Belongs to the DNA polymerase type-X family.</text>
</comment>
<dbReference type="InterPro" id="IPR002008">
    <property type="entry name" value="DNA_pol_X_beta-like"/>
</dbReference>
<dbReference type="PROSITE" id="PS00522">
    <property type="entry name" value="DNA_POLYMERASE_X"/>
    <property type="match status" value="1"/>
</dbReference>
<dbReference type="GO" id="GO:0046872">
    <property type="term" value="F:metal ion binding"/>
    <property type="evidence" value="ECO:0007669"/>
    <property type="project" value="UniProtKB-UniRule"/>
</dbReference>
<evidence type="ECO:0000256" key="9">
    <source>
        <dbReference type="ARBA" id="ARBA00022932"/>
    </source>
</evidence>
<evidence type="ECO:0000256" key="1">
    <source>
        <dbReference type="ARBA" id="ARBA00004123"/>
    </source>
</evidence>
<evidence type="ECO:0000256" key="11">
    <source>
        <dbReference type="ARBA" id="ARBA00023204"/>
    </source>
</evidence>
<dbReference type="InterPro" id="IPR037160">
    <property type="entry name" value="DNA_Pol_thumb_sf"/>
</dbReference>
<dbReference type="Gene3D" id="3.30.460.10">
    <property type="entry name" value="Beta Polymerase, domain 2"/>
    <property type="match status" value="1"/>
</dbReference>
<dbReference type="FunFam" id="1.10.150.20:FF:000010">
    <property type="entry name" value="DNA polymerase lambda"/>
    <property type="match status" value="1"/>
</dbReference>
<keyword evidence="12" id="KW-0456">Lyase</keyword>
<dbReference type="SUPFAM" id="SSF81585">
    <property type="entry name" value="PsbU/PolX domain-like"/>
    <property type="match status" value="1"/>
</dbReference>
<dbReference type="SUPFAM" id="SSF81301">
    <property type="entry name" value="Nucleotidyltransferase"/>
    <property type="match status" value="1"/>
</dbReference>
<evidence type="ECO:0000256" key="12">
    <source>
        <dbReference type="ARBA" id="ARBA00023239"/>
    </source>
</evidence>
<dbReference type="CDD" id="cd00141">
    <property type="entry name" value="NT_POLXc"/>
    <property type="match status" value="1"/>
</dbReference>
<dbReference type="PANTHER" id="PTHR11276">
    <property type="entry name" value="DNA POLYMERASE TYPE-X FAMILY MEMBER"/>
    <property type="match status" value="1"/>
</dbReference>
<dbReference type="Pfam" id="PF10391">
    <property type="entry name" value="DNA_pol_lambd_f"/>
    <property type="match status" value="1"/>
</dbReference>
<keyword evidence="3" id="KW-0237">DNA synthesis</keyword>
<dbReference type="GO" id="GO:0003677">
    <property type="term" value="F:DNA binding"/>
    <property type="evidence" value="ECO:0007669"/>
    <property type="project" value="UniProtKB-UniRule"/>
</dbReference>
<evidence type="ECO:0000256" key="2">
    <source>
        <dbReference type="ARBA" id="ARBA00008323"/>
    </source>
</evidence>
<dbReference type="InterPro" id="IPR043519">
    <property type="entry name" value="NT_sf"/>
</dbReference>
<dbReference type="GO" id="GO:0005634">
    <property type="term" value="C:nucleus"/>
    <property type="evidence" value="ECO:0007669"/>
    <property type="project" value="UniProtKB-SubCell"/>
</dbReference>
<sequence>MSWLYQRQRKTAKKRLGHPTSWRMVNLLHLRWICKDQRPIGPCVNQDIVDELNKLVGIHESRLGGDDKWKVLQYRKAISSIRKETARITSLSQAQGLFGVGKKTATKIMEIVENGKTKRLEYEEQLDDTRVCKLFSAIYGVGPRLAWQWYQLGLRTLQDVREGKAGVKLTPAQRIGLEHYDDLQLRMPREEAGVIFGRIKEIALAIDPELDLQLMGSYRRGQPNCGDIDILITRPDMDGRTHKGIMRKLLPALHEKDILTKDLSMPHDLDDLEAKYMGLCRLGPDGKMRRIDILAVPYASWGAALLYFTGDDIFNRSMRLLASSKGYSLNQRGLYKNVVRDPKTRVKTVTGTLIASRTEEDIFAILGVPWQEPAQRRRAK</sequence>
<evidence type="ECO:0000256" key="8">
    <source>
        <dbReference type="ARBA" id="ARBA00022763"/>
    </source>
</evidence>
<dbReference type="InterPro" id="IPR019843">
    <property type="entry name" value="DNA_pol-X_BS"/>
</dbReference>
<keyword evidence="11 16" id="KW-0234">DNA repair</keyword>
<evidence type="ECO:0000256" key="15">
    <source>
        <dbReference type="PIRSR" id="PIRSR622312-50"/>
    </source>
</evidence>
<dbReference type="PRINTS" id="PR00869">
    <property type="entry name" value="DNAPOLX"/>
</dbReference>
<dbReference type="GO" id="GO:0003887">
    <property type="term" value="F:DNA-directed DNA polymerase activity"/>
    <property type="evidence" value="ECO:0007669"/>
    <property type="project" value="UniProtKB-UniRule"/>
</dbReference>
<keyword evidence="19" id="KW-1185">Reference proteome</keyword>
<evidence type="ECO:0000256" key="5">
    <source>
        <dbReference type="ARBA" id="ARBA00022695"/>
    </source>
</evidence>
<evidence type="ECO:0000256" key="14">
    <source>
        <dbReference type="ARBA" id="ARBA00049244"/>
    </source>
</evidence>
<keyword evidence="8 16" id="KW-0227">DNA damage</keyword>
<dbReference type="EC" id="2.7.7.7" evidence="16"/>
<dbReference type="FunFam" id="3.30.210.10:FF:000002">
    <property type="entry name" value="DNA polymerase"/>
    <property type="match status" value="1"/>
</dbReference>
<evidence type="ECO:0000256" key="10">
    <source>
        <dbReference type="ARBA" id="ARBA00023125"/>
    </source>
</evidence>
<keyword evidence="13 16" id="KW-0539">Nucleus</keyword>
<dbReference type="InterPro" id="IPR028207">
    <property type="entry name" value="DNA_pol_B_palm_palm"/>
</dbReference>
<keyword evidence="5 16" id="KW-0548">Nucleotidyltransferase</keyword>
<feature type="domain" description="DNA-directed DNA polymerase X" evidence="17">
    <location>
        <begin position="43"/>
        <end position="377"/>
    </location>
</feature>
<comment type="catalytic activity">
    <reaction evidence="14 16">
        <text>DNA(n) + a 2'-deoxyribonucleoside 5'-triphosphate = DNA(n+1) + diphosphate</text>
        <dbReference type="Rhea" id="RHEA:22508"/>
        <dbReference type="Rhea" id="RHEA-COMP:17339"/>
        <dbReference type="Rhea" id="RHEA-COMP:17340"/>
        <dbReference type="ChEBI" id="CHEBI:33019"/>
        <dbReference type="ChEBI" id="CHEBI:61560"/>
        <dbReference type="ChEBI" id="CHEBI:173112"/>
        <dbReference type="EC" id="2.7.7.7"/>
    </reaction>
</comment>
<comment type="subcellular location">
    <subcellularLocation>
        <location evidence="1 16">Nucleus</location>
    </subcellularLocation>
</comment>
<dbReference type="Pfam" id="PF14716">
    <property type="entry name" value="HHH_8"/>
    <property type="match status" value="1"/>
</dbReference>
<keyword evidence="9 16" id="KW-0239">DNA-directed DNA polymerase</keyword>
<gene>
    <name evidence="18" type="ORF">BOTBODRAFT_461341</name>
</gene>
<dbReference type="SMART" id="SM00483">
    <property type="entry name" value="POLXc"/>
    <property type="match status" value="1"/>
</dbReference>
<dbReference type="GO" id="GO:0016829">
    <property type="term" value="F:lyase activity"/>
    <property type="evidence" value="ECO:0007669"/>
    <property type="project" value="UniProtKB-KW"/>
</dbReference>
<dbReference type="InterPro" id="IPR029398">
    <property type="entry name" value="PolB_thumb"/>
</dbReference>
<accession>A0A067MHZ1</accession>
<evidence type="ECO:0000313" key="18">
    <source>
        <dbReference type="EMBL" id="KDQ11196.1"/>
    </source>
</evidence>
<name>A0A067MHZ1_BOTB1</name>
<dbReference type="HOGENOM" id="CLU_008698_1_1_1"/>
<keyword evidence="10" id="KW-0238">DNA-binding</keyword>
<dbReference type="PANTHER" id="PTHR11276:SF28">
    <property type="entry name" value="DNA POLYMERASE LAMBDA"/>
    <property type="match status" value="1"/>
</dbReference>
<dbReference type="GO" id="GO:0006260">
    <property type="term" value="P:DNA replication"/>
    <property type="evidence" value="ECO:0007669"/>
    <property type="project" value="UniProtKB-KW"/>
</dbReference>
<dbReference type="InParanoid" id="A0A067MHZ1"/>
<proteinExistence type="inferred from homology"/>
<reference evidence="19" key="1">
    <citation type="journal article" date="2014" name="Proc. Natl. Acad. Sci. U.S.A.">
        <title>Extensive sampling of basidiomycete genomes demonstrates inadequacy of the white-rot/brown-rot paradigm for wood decay fungi.</title>
        <authorList>
            <person name="Riley R."/>
            <person name="Salamov A.A."/>
            <person name="Brown D.W."/>
            <person name="Nagy L.G."/>
            <person name="Floudas D."/>
            <person name="Held B.W."/>
            <person name="Levasseur A."/>
            <person name="Lombard V."/>
            <person name="Morin E."/>
            <person name="Otillar R."/>
            <person name="Lindquist E.A."/>
            <person name="Sun H."/>
            <person name="LaButti K.M."/>
            <person name="Schmutz J."/>
            <person name="Jabbour D."/>
            <person name="Luo H."/>
            <person name="Baker S.E."/>
            <person name="Pisabarro A.G."/>
            <person name="Walton J.D."/>
            <person name="Blanchette R.A."/>
            <person name="Henrissat B."/>
            <person name="Martin F."/>
            <person name="Cullen D."/>
            <person name="Hibbett D.S."/>
            <person name="Grigoriev I.V."/>
        </authorList>
    </citation>
    <scope>NUCLEOTIDE SEQUENCE [LARGE SCALE GENOMIC DNA]</scope>
    <source>
        <strain evidence="19">FD-172 SS1</strain>
    </source>
</reference>
<dbReference type="Pfam" id="PF14791">
    <property type="entry name" value="DNA_pol_B_thumb"/>
    <property type="match status" value="1"/>
</dbReference>
<dbReference type="InterPro" id="IPR018944">
    <property type="entry name" value="DNA_pol_lambd_fingers_domain"/>
</dbReference>
<evidence type="ECO:0000256" key="7">
    <source>
        <dbReference type="ARBA" id="ARBA00022723"/>
    </source>
</evidence>
<dbReference type="InterPro" id="IPR022312">
    <property type="entry name" value="DNA_pol_X"/>
</dbReference>
<dbReference type="FunFam" id="3.30.460.10:FF:000020">
    <property type="entry name" value="DNA polymerase lambda"/>
    <property type="match status" value="1"/>
</dbReference>
<dbReference type="FunCoup" id="A0A067MHZ1">
    <property type="interactions" value="187"/>
</dbReference>
<evidence type="ECO:0000256" key="13">
    <source>
        <dbReference type="ARBA" id="ARBA00023242"/>
    </source>
</evidence>
<evidence type="ECO:0000256" key="16">
    <source>
        <dbReference type="RuleBase" id="RU366014"/>
    </source>
</evidence>
<dbReference type="InterPro" id="IPR010996">
    <property type="entry name" value="HHH_MUS81"/>
</dbReference>
<evidence type="ECO:0000313" key="19">
    <source>
        <dbReference type="Proteomes" id="UP000027195"/>
    </source>
</evidence>
<dbReference type="Gene3D" id="3.30.210.10">
    <property type="entry name" value="DNA polymerase, thumb domain"/>
    <property type="match status" value="1"/>
</dbReference>
<feature type="active site" description="Nucleophile; Schiff-base intermediate with DNA; for 5'-dRP lyase activity" evidence="15">
    <location>
        <position position="107"/>
    </location>
</feature>
<evidence type="ECO:0000256" key="3">
    <source>
        <dbReference type="ARBA" id="ARBA00022634"/>
    </source>
</evidence>
<dbReference type="GO" id="GO:0006303">
    <property type="term" value="P:double-strand break repair via nonhomologous end joining"/>
    <property type="evidence" value="ECO:0007669"/>
    <property type="project" value="TreeGrafter"/>
</dbReference>
<organism evidence="18 19">
    <name type="scientific">Botryobasidium botryosum (strain FD-172 SS1)</name>
    <dbReference type="NCBI Taxonomy" id="930990"/>
    <lineage>
        <taxon>Eukaryota</taxon>
        <taxon>Fungi</taxon>
        <taxon>Dikarya</taxon>
        <taxon>Basidiomycota</taxon>
        <taxon>Agaricomycotina</taxon>
        <taxon>Agaricomycetes</taxon>
        <taxon>Cantharellales</taxon>
        <taxon>Botryobasidiaceae</taxon>
        <taxon>Botryobasidium</taxon>
    </lineage>
</organism>
<protein>
    <recommendedName>
        <fullName evidence="16">DNA polymerase</fullName>
        <ecNumber evidence="16">2.7.7.7</ecNumber>
    </recommendedName>
</protein>
<dbReference type="InterPro" id="IPR027421">
    <property type="entry name" value="DNA_pol_lamdba_lyase_dom_sf"/>
</dbReference>
<evidence type="ECO:0000256" key="4">
    <source>
        <dbReference type="ARBA" id="ARBA00022679"/>
    </source>
</evidence>
<dbReference type="Proteomes" id="UP000027195">
    <property type="component" value="Unassembled WGS sequence"/>
</dbReference>
<evidence type="ECO:0000256" key="6">
    <source>
        <dbReference type="ARBA" id="ARBA00022705"/>
    </source>
</evidence>
<dbReference type="Gene3D" id="1.10.150.20">
    <property type="entry name" value="5' to 3' exonuclease, C-terminal subdomain"/>
    <property type="match status" value="1"/>
</dbReference>
<dbReference type="AlphaFoldDB" id="A0A067MHZ1"/>
<dbReference type="PRINTS" id="PR00870">
    <property type="entry name" value="DNAPOLXBETA"/>
</dbReference>
<keyword evidence="7" id="KW-0479">Metal-binding</keyword>
<dbReference type="EMBL" id="KL198060">
    <property type="protein sequence ID" value="KDQ11196.1"/>
    <property type="molecule type" value="Genomic_DNA"/>
</dbReference>
<dbReference type="Gene3D" id="1.10.150.110">
    <property type="entry name" value="DNA polymerase beta, N-terminal domain-like"/>
    <property type="match status" value="1"/>
</dbReference>
<dbReference type="InterPro" id="IPR002054">
    <property type="entry name" value="DNA-dir_DNA_pol_X"/>
</dbReference>